<accession>A0A317XKT9</accession>
<name>A0A317XKT9_9BASI</name>
<feature type="region of interest" description="Disordered" evidence="1">
    <location>
        <begin position="1"/>
        <end position="60"/>
    </location>
</feature>
<protein>
    <submittedName>
        <fullName evidence="2">Uncharacterized protein</fullName>
    </submittedName>
</protein>
<dbReference type="InParanoid" id="A0A317XKT9"/>
<dbReference type="AlphaFoldDB" id="A0A317XKT9"/>
<dbReference type="Proteomes" id="UP000246740">
    <property type="component" value="Unassembled WGS sequence"/>
</dbReference>
<evidence type="ECO:0000256" key="1">
    <source>
        <dbReference type="SAM" id="MobiDB-lite"/>
    </source>
</evidence>
<reference evidence="2 3" key="1">
    <citation type="journal article" date="2018" name="Mol. Biol. Evol.">
        <title>Broad Genomic Sampling Reveals a Smut Pathogenic Ancestry of the Fungal Clade Ustilaginomycotina.</title>
        <authorList>
            <person name="Kijpornyongpan T."/>
            <person name="Mondo S.J."/>
            <person name="Barry K."/>
            <person name="Sandor L."/>
            <person name="Lee J."/>
            <person name="Lipzen A."/>
            <person name="Pangilinan J."/>
            <person name="LaButti K."/>
            <person name="Hainaut M."/>
            <person name="Henrissat B."/>
            <person name="Grigoriev I.V."/>
            <person name="Spatafora J.W."/>
            <person name="Aime M.C."/>
        </authorList>
    </citation>
    <scope>NUCLEOTIDE SEQUENCE [LARGE SCALE GENOMIC DNA]</scope>
    <source>
        <strain evidence="2 3">MCA 3645</strain>
    </source>
</reference>
<gene>
    <name evidence="2" type="ORF">BCV70DRAFT_121007</name>
</gene>
<evidence type="ECO:0000313" key="3">
    <source>
        <dbReference type="Proteomes" id="UP000246740"/>
    </source>
</evidence>
<proteinExistence type="predicted"/>
<evidence type="ECO:0000313" key="2">
    <source>
        <dbReference type="EMBL" id="PWY98935.1"/>
    </source>
</evidence>
<sequence>MRESIAFVRRGKASRGDYGQFGGKTDKEAMSSSLYNSDLPPTRQNVPSKSLGKPTAPPAQSYPEPAFVCFSLSLSLPSTCQCRQLLSCTYNFNAKISPSLKRQATSRKPVCRTIASPRHDA</sequence>
<keyword evidence="3" id="KW-1185">Reference proteome</keyword>
<dbReference type="EMBL" id="KZ819196">
    <property type="protein sequence ID" value="PWY98935.1"/>
    <property type="molecule type" value="Genomic_DNA"/>
</dbReference>
<organism evidence="2 3">
    <name type="scientific">Testicularia cyperi</name>
    <dbReference type="NCBI Taxonomy" id="1882483"/>
    <lineage>
        <taxon>Eukaryota</taxon>
        <taxon>Fungi</taxon>
        <taxon>Dikarya</taxon>
        <taxon>Basidiomycota</taxon>
        <taxon>Ustilaginomycotina</taxon>
        <taxon>Ustilaginomycetes</taxon>
        <taxon>Ustilaginales</taxon>
        <taxon>Anthracoideaceae</taxon>
        <taxon>Testicularia</taxon>
    </lineage>
</organism>